<dbReference type="Proteomes" id="UP000188604">
    <property type="component" value="Chromosome"/>
</dbReference>
<evidence type="ECO:0000313" key="3">
    <source>
        <dbReference type="EMBL" id="AQS88121.1"/>
    </source>
</evidence>
<accession>A0A1U9KQJ4</accession>
<dbReference type="OrthoDB" id="9783100at2"/>
<dbReference type="InterPro" id="IPR003423">
    <property type="entry name" value="OMP_efflux"/>
</dbReference>
<dbReference type="SUPFAM" id="SSF56954">
    <property type="entry name" value="Outer membrane efflux proteins (OEP)"/>
    <property type="match status" value="1"/>
</dbReference>
<evidence type="ECO:0000256" key="1">
    <source>
        <dbReference type="ARBA" id="ARBA00007613"/>
    </source>
</evidence>
<proteinExistence type="inferred from homology"/>
<dbReference type="PANTHER" id="PTHR30203">
    <property type="entry name" value="OUTER MEMBRANE CATION EFFLUX PROTEIN"/>
    <property type="match status" value="1"/>
</dbReference>
<keyword evidence="4" id="KW-1185">Reference proteome</keyword>
<dbReference type="InterPro" id="IPR010131">
    <property type="entry name" value="MdtP/NodT-like"/>
</dbReference>
<dbReference type="RefSeq" id="WP_077807138.1">
    <property type="nucleotide sequence ID" value="NZ_BJXS01000003.1"/>
</dbReference>
<dbReference type="Gene3D" id="1.20.1600.10">
    <property type="entry name" value="Outer membrane efflux proteins (OEP)"/>
    <property type="match status" value="1"/>
</dbReference>
<dbReference type="PANTHER" id="PTHR30203:SF25">
    <property type="entry name" value="OUTER MEMBRANE PROTEIN-RELATED"/>
    <property type="match status" value="1"/>
</dbReference>
<keyword evidence="2" id="KW-0812">Transmembrane</keyword>
<dbReference type="EMBL" id="CP014691">
    <property type="protein sequence ID" value="AQS88121.1"/>
    <property type="molecule type" value="Genomic_DNA"/>
</dbReference>
<keyword evidence="2" id="KW-0564">Palmitate</keyword>
<name>A0A1U9KQJ4_9PROT</name>
<keyword evidence="2" id="KW-0449">Lipoprotein</keyword>
<dbReference type="NCBIfam" id="TIGR01845">
    <property type="entry name" value="outer_NodT"/>
    <property type="match status" value="1"/>
</dbReference>
<dbReference type="GO" id="GO:0015562">
    <property type="term" value="F:efflux transmembrane transporter activity"/>
    <property type="evidence" value="ECO:0007669"/>
    <property type="project" value="InterPro"/>
</dbReference>
<organism evidence="3 4">
    <name type="scientific">Neoasaia chiangmaiensis</name>
    <dbReference type="NCBI Taxonomy" id="320497"/>
    <lineage>
        <taxon>Bacteria</taxon>
        <taxon>Pseudomonadati</taxon>
        <taxon>Pseudomonadota</taxon>
        <taxon>Alphaproteobacteria</taxon>
        <taxon>Acetobacterales</taxon>
        <taxon>Acetobacteraceae</taxon>
        <taxon>Neoasaia</taxon>
    </lineage>
</organism>
<reference evidence="3 4" key="1">
    <citation type="submission" date="2016-03" db="EMBL/GenBank/DDBJ databases">
        <title>Acetic acid bacteria sequencing.</title>
        <authorList>
            <person name="Brandt J."/>
            <person name="Jakob F."/>
            <person name="Vogel R.F."/>
        </authorList>
    </citation>
    <scope>NUCLEOTIDE SEQUENCE [LARGE SCALE GENOMIC DNA]</scope>
    <source>
        <strain evidence="3 4">NBRC 101099</strain>
    </source>
</reference>
<dbReference type="AlphaFoldDB" id="A0A1U9KQJ4"/>
<gene>
    <name evidence="3" type="ORF">A0U93_09410</name>
</gene>
<evidence type="ECO:0000256" key="2">
    <source>
        <dbReference type="RuleBase" id="RU362097"/>
    </source>
</evidence>
<keyword evidence="2" id="KW-1134">Transmembrane beta strand</keyword>
<dbReference type="Pfam" id="PF02321">
    <property type="entry name" value="OEP"/>
    <property type="match status" value="2"/>
</dbReference>
<keyword evidence="2" id="KW-0472">Membrane</keyword>
<comment type="subcellular location">
    <subcellularLocation>
        <location evidence="2">Cell membrane</location>
        <topology evidence="2">Lipid-anchor</topology>
    </subcellularLocation>
</comment>
<dbReference type="STRING" id="320497.A0U93_09410"/>
<sequence length="503" mass="54395">MHGIKHAGLAICLTLGACNVGPNFKPPATIAPRDWHQSTAPAASRTLQTRIDPQWWRIYRDPILSDLEAQVANANFDLKAAAYRYAESLDERRIAGAAQFPQATANASYARERASPNGVLGLLGTLDNPGAGDIANGTQGFGPTYLPGRSGAGSFNLPQFGLGASWEVDFWGHVRRQVESADAATQATNDVRRDLLVSLMARTAQDYVDLRSVQAQIAIVNQNLDIARHSVQLTTLRFSQGAATRMDVADATGQLNTFESRLPVLKRQEVHLINALSFLVARPPGALTAQLGPPRNIPSVPQNVPVGLPSELAERRPDIRVAAERLHAATANVGVAIADFFPRVTLTGSLDIQALQFSGLGTWASRQYGFGPTVSLPIFQGGRLIGQLKLRREQQREAAVMFQSTVLKAWQEIDDAMADFSTAQAQRDRLAAAVAQNREAVRIAQVQYAQGSADFLNVLTLQNALLSTQRDLVSATADVSGSVARLYRALGGGWETKYPEHHA</sequence>
<dbReference type="KEGG" id="nch:A0U93_09410"/>
<evidence type="ECO:0000313" key="4">
    <source>
        <dbReference type="Proteomes" id="UP000188604"/>
    </source>
</evidence>
<dbReference type="GO" id="GO:0005886">
    <property type="term" value="C:plasma membrane"/>
    <property type="evidence" value="ECO:0007669"/>
    <property type="project" value="UniProtKB-SubCell"/>
</dbReference>
<comment type="similarity">
    <text evidence="1 2">Belongs to the outer membrane factor (OMF) (TC 1.B.17) family.</text>
</comment>
<dbReference type="Gene3D" id="2.20.200.10">
    <property type="entry name" value="Outer membrane efflux proteins (OEP)"/>
    <property type="match status" value="1"/>
</dbReference>
<dbReference type="PROSITE" id="PS51257">
    <property type="entry name" value="PROKAR_LIPOPROTEIN"/>
    <property type="match status" value="1"/>
</dbReference>
<protein>
    <submittedName>
        <fullName evidence="3">Secretion protein</fullName>
    </submittedName>
</protein>